<keyword evidence="3" id="KW-0732">Signal</keyword>
<evidence type="ECO:0000259" key="6">
    <source>
        <dbReference type="Pfam" id="PF07980"/>
    </source>
</evidence>
<evidence type="ECO:0000259" key="7">
    <source>
        <dbReference type="Pfam" id="PF14322"/>
    </source>
</evidence>
<dbReference type="InterPro" id="IPR012944">
    <property type="entry name" value="SusD_RagB_dom"/>
</dbReference>
<reference evidence="8 9" key="1">
    <citation type="submission" date="2013-04" db="EMBL/GenBank/DDBJ databases">
        <title>The Genome Sequence of Parabacteroides gordonii DSM 23371.</title>
        <authorList>
            <consortium name="The Broad Institute Genomics Platform"/>
            <person name="Earl A."/>
            <person name="Ward D."/>
            <person name="Feldgarden M."/>
            <person name="Gevers D."/>
            <person name="Martens E."/>
            <person name="Sakamoto M."/>
            <person name="Benno Y."/>
            <person name="Suzuki N."/>
            <person name="Matsunaga N."/>
            <person name="Koshihara K."/>
            <person name="Seki M."/>
            <person name="Komiya H."/>
            <person name="Walker B."/>
            <person name="Young S."/>
            <person name="Zeng Q."/>
            <person name="Gargeya S."/>
            <person name="Fitzgerald M."/>
            <person name="Haas B."/>
            <person name="Abouelleil A."/>
            <person name="Allen A.W."/>
            <person name="Alvarado L."/>
            <person name="Arachchi H.M."/>
            <person name="Berlin A.M."/>
            <person name="Chapman S.B."/>
            <person name="Gainer-Dewar J."/>
            <person name="Goldberg J."/>
            <person name="Griggs A."/>
            <person name="Gujja S."/>
            <person name="Hansen M."/>
            <person name="Howarth C."/>
            <person name="Imamovic A."/>
            <person name="Ireland A."/>
            <person name="Larimer J."/>
            <person name="McCowan C."/>
            <person name="Murphy C."/>
            <person name="Pearson M."/>
            <person name="Poon T.W."/>
            <person name="Priest M."/>
            <person name="Roberts A."/>
            <person name="Saif S."/>
            <person name="Shea T."/>
            <person name="Sisk P."/>
            <person name="Sykes S."/>
            <person name="Wortman J."/>
            <person name="Nusbaum C."/>
            <person name="Birren B."/>
        </authorList>
    </citation>
    <scope>NUCLEOTIDE SEQUENCE [LARGE SCALE GENOMIC DNA]</scope>
    <source>
        <strain evidence="8 9">MS-1</strain>
    </source>
</reference>
<dbReference type="Pfam" id="PF07980">
    <property type="entry name" value="SusD_RagB"/>
    <property type="match status" value="1"/>
</dbReference>
<accession>A0A0F5JC37</accession>
<dbReference type="Pfam" id="PF14322">
    <property type="entry name" value="SusD-like_3"/>
    <property type="match status" value="1"/>
</dbReference>
<dbReference type="HOGENOM" id="CLU_015553_0_1_10"/>
<dbReference type="Proteomes" id="UP000033035">
    <property type="component" value="Unassembled WGS sequence"/>
</dbReference>
<dbReference type="AlphaFoldDB" id="A0A0F5JC37"/>
<protein>
    <recommendedName>
        <fullName evidence="10">RagB/SusD domain-containing protein</fullName>
    </recommendedName>
</protein>
<evidence type="ECO:0000256" key="1">
    <source>
        <dbReference type="ARBA" id="ARBA00004442"/>
    </source>
</evidence>
<dbReference type="InterPro" id="IPR033985">
    <property type="entry name" value="SusD-like_N"/>
</dbReference>
<evidence type="ECO:0000256" key="4">
    <source>
        <dbReference type="ARBA" id="ARBA00023136"/>
    </source>
</evidence>
<dbReference type="STRING" id="1203610.HMPREF1536_02910"/>
<evidence type="ECO:0008006" key="10">
    <source>
        <dbReference type="Google" id="ProtNLM"/>
    </source>
</evidence>
<evidence type="ECO:0000313" key="9">
    <source>
        <dbReference type="Proteomes" id="UP000033035"/>
    </source>
</evidence>
<dbReference type="GO" id="GO:0009279">
    <property type="term" value="C:cell outer membrane"/>
    <property type="evidence" value="ECO:0007669"/>
    <property type="project" value="UniProtKB-SubCell"/>
</dbReference>
<evidence type="ECO:0000313" key="8">
    <source>
        <dbReference type="EMBL" id="KKB55441.1"/>
    </source>
</evidence>
<comment type="subcellular location">
    <subcellularLocation>
        <location evidence="1">Cell outer membrane</location>
    </subcellularLocation>
</comment>
<proteinExistence type="inferred from homology"/>
<comment type="caution">
    <text evidence="8">The sequence shown here is derived from an EMBL/GenBank/DDBJ whole genome shotgun (WGS) entry which is preliminary data.</text>
</comment>
<sequence length="592" mass="67477">MIHKGLFILPLALMVLSSCDDFLDREPLDEVSQATFWKTPEQLNSYIIGKYNWLPGQFTDWGMGHYIDDQNSDNMVVGMNHPTWMNGENNTTPTSGGNWKWEAIREINLFFDNYTQCESPFSSYEQTYGEACFLKALKYHELVKNFGDVPWYSSVVSDTDEEQLSKARDPRSLVVDSIMNLIDQSVEHLKLRSAVGVNRINKETALIYKSRVALFEATWAKYHAGTPSASDVDADKYFKKAVEAYDQFKQMCGGFEGKLYSTGHPESDYYNLFNRFDYADIQEVTLSKKYSEALGIKNNVNVQSWWYGYSNCSYTLDLVRSYLSNEGKSVNIMDKSVIPGTGVAYLSELASKLDPRYRQSVFTPGDLLNTVTAGFIDSLFTVPQIHISEATRNTTSGFAPKKAHNAEGPLLNQTDPLVSSISFRIPELMLNYVEAYVELNGSFPDLSDNIDLLRKRVGMPALTDVKPSVETWWPDYGYTVSDNLAIIRQERRVELAGEGYRTDDWKRWRAHKLFDGKRPKGYRFEKEDYIKLGLEIPTIPVDSDGYLDPYAVSLNGSAFKFKPERDYLNPIPMDELLINPNLKQNPGWDSPK</sequence>
<gene>
    <name evidence="8" type="ORF">HMPREF1536_02910</name>
</gene>
<feature type="domain" description="RagB/SusD" evidence="6">
    <location>
        <begin position="298"/>
        <end position="588"/>
    </location>
</feature>
<dbReference type="Gene3D" id="1.25.40.390">
    <property type="match status" value="1"/>
</dbReference>
<dbReference type="PROSITE" id="PS51257">
    <property type="entry name" value="PROKAR_LIPOPROTEIN"/>
    <property type="match status" value="1"/>
</dbReference>
<keyword evidence="5" id="KW-0998">Cell outer membrane</keyword>
<feature type="domain" description="SusD-like N-terminal" evidence="7">
    <location>
        <begin position="21"/>
        <end position="214"/>
    </location>
</feature>
<evidence type="ECO:0000256" key="2">
    <source>
        <dbReference type="ARBA" id="ARBA00006275"/>
    </source>
</evidence>
<dbReference type="PATRIC" id="fig|1203610.3.peg.2978"/>
<name>A0A0F5JC37_9BACT</name>
<organism evidence="8 9">
    <name type="scientific">Parabacteroides gordonii MS-1 = DSM 23371</name>
    <dbReference type="NCBI Taxonomy" id="1203610"/>
    <lineage>
        <taxon>Bacteria</taxon>
        <taxon>Pseudomonadati</taxon>
        <taxon>Bacteroidota</taxon>
        <taxon>Bacteroidia</taxon>
        <taxon>Bacteroidales</taxon>
        <taxon>Tannerellaceae</taxon>
        <taxon>Parabacteroides</taxon>
    </lineage>
</organism>
<comment type="similarity">
    <text evidence="2">Belongs to the SusD family.</text>
</comment>
<evidence type="ECO:0000256" key="5">
    <source>
        <dbReference type="ARBA" id="ARBA00023237"/>
    </source>
</evidence>
<evidence type="ECO:0000256" key="3">
    <source>
        <dbReference type="ARBA" id="ARBA00022729"/>
    </source>
</evidence>
<dbReference type="SUPFAM" id="SSF48452">
    <property type="entry name" value="TPR-like"/>
    <property type="match status" value="1"/>
</dbReference>
<dbReference type="InterPro" id="IPR011990">
    <property type="entry name" value="TPR-like_helical_dom_sf"/>
</dbReference>
<keyword evidence="4" id="KW-0472">Membrane</keyword>
<keyword evidence="9" id="KW-1185">Reference proteome</keyword>
<dbReference type="EMBL" id="AQHW01000015">
    <property type="protein sequence ID" value="KKB55441.1"/>
    <property type="molecule type" value="Genomic_DNA"/>
</dbReference>